<protein>
    <recommendedName>
        <fullName evidence="3">DUF1664 domain-containing protein</fullName>
    </recommendedName>
</protein>
<proteinExistence type="predicted"/>
<sequence>MAMQAAGISLSKIVLLSGAAYTASIMATNGQLADILGRLQSLVKGLENPNADPEHADAIESQVRRLAMEVRQMVGSRQITVLNGGSGQMGSIGSLAMPAATLGALGYAYMWWKGISFTDLMYVTKRNMANAVSSMTKHLEQVSAALAATKKHLTQRLENLDGKLDEQKEISKIIKNEVTDIHSELSQIGNDLDSLQKLVSGLDDTACSLEDKLDCSNFGVWYLCKYVAEKTKDKKMATFLEDFPKPSNPRFLGMANTLKEQGLKQIVDGPKDTIGSTVSQGRSLISSFGIIESGIRHPFEIVLDILLIDYFHKVLNTLSGDKPAVAVISLFMKLVHTVTKFDDNNGESSI</sequence>
<feature type="coiled-coil region" evidence="1">
    <location>
        <begin position="150"/>
        <end position="177"/>
    </location>
</feature>
<feature type="domain" description="DUF1664" evidence="3">
    <location>
        <begin position="92"/>
        <end position="212"/>
    </location>
</feature>
<keyword evidence="2" id="KW-0732">Signal</keyword>
<dbReference type="InterPro" id="IPR012458">
    <property type="entry name" value="DUF1664"/>
</dbReference>
<reference evidence="4 5" key="1">
    <citation type="submission" date="2024-01" db="EMBL/GenBank/DDBJ databases">
        <title>Genome assemblies of Stephania.</title>
        <authorList>
            <person name="Yang L."/>
        </authorList>
    </citation>
    <scope>NUCLEOTIDE SEQUENCE [LARGE SCALE GENOMIC DNA]</scope>
    <source>
        <strain evidence="4">QJT</strain>
        <tissue evidence="4">Leaf</tissue>
    </source>
</reference>
<name>A0AAP0NUC0_9MAGN</name>
<dbReference type="AlphaFoldDB" id="A0AAP0NUC0"/>
<keyword evidence="1" id="KW-0175">Coiled coil</keyword>
<dbReference type="Pfam" id="PF07889">
    <property type="entry name" value="DUF1664"/>
    <property type="match status" value="1"/>
</dbReference>
<evidence type="ECO:0000313" key="4">
    <source>
        <dbReference type="EMBL" id="KAK9116861.1"/>
    </source>
</evidence>
<dbReference type="PANTHER" id="PTHR46667">
    <property type="entry name" value="OS05G0182700 PROTEIN"/>
    <property type="match status" value="1"/>
</dbReference>
<evidence type="ECO:0000313" key="5">
    <source>
        <dbReference type="Proteomes" id="UP001417504"/>
    </source>
</evidence>
<dbReference type="Proteomes" id="UP001417504">
    <property type="component" value="Unassembled WGS sequence"/>
</dbReference>
<feature type="chain" id="PRO_5043035633" description="DUF1664 domain-containing protein" evidence="2">
    <location>
        <begin position="23"/>
        <end position="350"/>
    </location>
</feature>
<evidence type="ECO:0000256" key="1">
    <source>
        <dbReference type="SAM" id="Coils"/>
    </source>
</evidence>
<evidence type="ECO:0000256" key="2">
    <source>
        <dbReference type="SAM" id="SignalP"/>
    </source>
</evidence>
<dbReference type="PANTHER" id="PTHR46667:SF6">
    <property type="entry name" value="OS01G0185100 PROTEIN"/>
    <property type="match status" value="1"/>
</dbReference>
<evidence type="ECO:0000259" key="3">
    <source>
        <dbReference type="Pfam" id="PF07889"/>
    </source>
</evidence>
<organism evidence="4 5">
    <name type="scientific">Stephania japonica</name>
    <dbReference type="NCBI Taxonomy" id="461633"/>
    <lineage>
        <taxon>Eukaryota</taxon>
        <taxon>Viridiplantae</taxon>
        <taxon>Streptophyta</taxon>
        <taxon>Embryophyta</taxon>
        <taxon>Tracheophyta</taxon>
        <taxon>Spermatophyta</taxon>
        <taxon>Magnoliopsida</taxon>
        <taxon>Ranunculales</taxon>
        <taxon>Menispermaceae</taxon>
        <taxon>Menispermoideae</taxon>
        <taxon>Cissampelideae</taxon>
        <taxon>Stephania</taxon>
    </lineage>
</organism>
<gene>
    <name evidence="4" type="ORF">Sjap_015808</name>
</gene>
<dbReference type="Gene3D" id="1.20.5.2280">
    <property type="match status" value="1"/>
</dbReference>
<dbReference type="EMBL" id="JBBNAE010000006">
    <property type="protein sequence ID" value="KAK9116861.1"/>
    <property type="molecule type" value="Genomic_DNA"/>
</dbReference>
<comment type="caution">
    <text evidence="4">The sequence shown here is derived from an EMBL/GenBank/DDBJ whole genome shotgun (WGS) entry which is preliminary data.</text>
</comment>
<keyword evidence="5" id="KW-1185">Reference proteome</keyword>
<feature type="signal peptide" evidence="2">
    <location>
        <begin position="1"/>
        <end position="22"/>
    </location>
</feature>
<accession>A0AAP0NUC0</accession>